<comment type="pathway">
    <text evidence="2">Amino-acid biosynthesis; L-tryptophan biosynthesis; L-tryptophan from chorismate: step 4/5.</text>
</comment>
<dbReference type="InterPro" id="IPR013785">
    <property type="entry name" value="Aldolase_TIM"/>
</dbReference>
<organism evidence="9 10">
    <name type="scientific">Micromonospora azadirachtae</name>
    <dbReference type="NCBI Taxonomy" id="1970735"/>
    <lineage>
        <taxon>Bacteria</taxon>
        <taxon>Bacillati</taxon>
        <taxon>Actinomycetota</taxon>
        <taxon>Actinomycetes</taxon>
        <taxon>Micromonosporales</taxon>
        <taxon>Micromonosporaceae</taxon>
        <taxon>Micromonospora</taxon>
    </lineage>
</organism>
<evidence type="ECO:0000313" key="9">
    <source>
        <dbReference type="EMBL" id="MFD0786916.1"/>
    </source>
</evidence>
<protein>
    <recommendedName>
        <fullName evidence="3">indole-3-glycerol-phosphate synthase</fullName>
        <ecNumber evidence="3">4.1.1.48</ecNumber>
    </recommendedName>
</protein>
<dbReference type="Pfam" id="PF00218">
    <property type="entry name" value="IGPS"/>
    <property type="match status" value="1"/>
</dbReference>
<evidence type="ECO:0000259" key="8">
    <source>
        <dbReference type="Pfam" id="PF00218"/>
    </source>
</evidence>
<keyword evidence="5" id="KW-0822">Tryptophan biosynthesis</keyword>
<reference evidence="10" key="1">
    <citation type="journal article" date="2019" name="Int. J. Syst. Evol. Microbiol.">
        <title>The Global Catalogue of Microorganisms (GCM) 10K type strain sequencing project: providing services to taxonomists for standard genome sequencing and annotation.</title>
        <authorList>
            <consortium name="The Broad Institute Genomics Platform"/>
            <consortium name="The Broad Institute Genome Sequencing Center for Infectious Disease"/>
            <person name="Wu L."/>
            <person name="Ma J."/>
        </authorList>
    </citation>
    <scope>NUCLEOTIDE SEQUENCE [LARGE SCALE GENOMIC DNA]</scope>
    <source>
        <strain evidence="10">JCM 32148</strain>
    </source>
</reference>
<evidence type="ECO:0000256" key="7">
    <source>
        <dbReference type="ARBA" id="ARBA00023239"/>
    </source>
</evidence>
<dbReference type="Gene3D" id="3.20.20.70">
    <property type="entry name" value="Aldolase class I"/>
    <property type="match status" value="1"/>
</dbReference>
<evidence type="ECO:0000256" key="1">
    <source>
        <dbReference type="ARBA" id="ARBA00001633"/>
    </source>
</evidence>
<dbReference type="EMBL" id="JBHTHM010001648">
    <property type="protein sequence ID" value="MFD0786916.1"/>
    <property type="molecule type" value="Genomic_DNA"/>
</dbReference>
<dbReference type="InterPro" id="IPR011060">
    <property type="entry name" value="RibuloseP-bd_barrel"/>
</dbReference>
<evidence type="ECO:0000256" key="6">
    <source>
        <dbReference type="ARBA" id="ARBA00023141"/>
    </source>
</evidence>
<evidence type="ECO:0000256" key="3">
    <source>
        <dbReference type="ARBA" id="ARBA00012362"/>
    </source>
</evidence>
<sequence length="77" mass="8053">MLDGILEGVRADLATRQSAVSLAELKARTADTPPALEVLPRFRAPGVSIIAEVKRSSPSKGALADIPDPAALAREYA</sequence>
<name>A0ABW3A8N3_9ACTN</name>
<evidence type="ECO:0000256" key="4">
    <source>
        <dbReference type="ARBA" id="ARBA00022605"/>
    </source>
</evidence>
<evidence type="ECO:0000313" key="10">
    <source>
        <dbReference type="Proteomes" id="UP001597053"/>
    </source>
</evidence>
<keyword evidence="6" id="KW-0057">Aromatic amino acid biosynthesis</keyword>
<dbReference type="EC" id="4.1.1.48" evidence="3"/>
<keyword evidence="10" id="KW-1185">Reference proteome</keyword>
<comment type="catalytic activity">
    <reaction evidence="1">
        <text>1-(2-carboxyphenylamino)-1-deoxy-D-ribulose 5-phosphate + H(+) = (1S,2R)-1-C-(indol-3-yl)glycerol 3-phosphate + CO2 + H2O</text>
        <dbReference type="Rhea" id="RHEA:23476"/>
        <dbReference type="ChEBI" id="CHEBI:15377"/>
        <dbReference type="ChEBI" id="CHEBI:15378"/>
        <dbReference type="ChEBI" id="CHEBI:16526"/>
        <dbReference type="ChEBI" id="CHEBI:58613"/>
        <dbReference type="ChEBI" id="CHEBI:58866"/>
        <dbReference type="EC" id="4.1.1.48"/>
    </reaction>
</comment>
<dbReference type="Proteomes" id="UP001597053">
    <property type="component" value="Unassembled WGS sequence"/>
</dbReference>
<keyword evidence="4" id="KW-0028">Amino-acid biosynthesis</keyword>
<evidence type="ECO:0000256" key="5">
    <source>
        <dbReference type="ARBA" id="ARBA00022822"/>
    </source>
</evidence>
<comment type="caution">
    <text evidence="9">The sequence shown here is derived from an EMBL/GenBank/DDBJ whole genome shotgun (WGS) entry which is preliminary data.</text>
</comment>
<dbReference type="InterPro" id="IPR013798">
    <property type="entry name" value="Indole-3-glycerol_P_synth_dom"/>
</dbReference>
<proteinExistence type="predicted"/>
<dbReference type="PROSITE" id="PS00614">
    <property type="entry name" value="IGPS"/>
    <property type="match status" value="1"/>
</dbReference>
<keyword evidence="7" id="KW-0456">Lyase</keyword>
<accession>A0ABW3A8N3</accession>
<gene>
    <name evidence="9" type="ORF">ACFQZ8_23710</name>
</gene>
<feature type="domain" description="Indole-3-glycerol phosphate synthase" evidence="8">
    <location>
        <begin position="2"/>
        <end position="77"/>
    </location>
</feature>
<feature type="non-terminal residue" evidence="9">
    <location>
        <position position="77"/>
    </location>
</feature>
<dbReference type="SUPFAM" id="SSF51366">
    <property type="entry name" value="Ribulose-phoshate binding barrel"/>
    <property type="match status" value="1"/>
</dbReference>
<dbReference type="InterPro" id="IPR001468">
    <property type="entry name" value="Indole-3-GlycerolPSynthase_CS"/>
</dbReference>
<evidence type="ECO:0000256" key="2">
    <source>
        <dbReference type="ARBA" id="ARBA00004696"/>
    </source>
</evidence>